<protein>
    <recommendedName>
        <fullName evidence="3">Translation initiation factor 2</fullName>
    </recommendedName>
</protein>
<reference evidence="1 2" key="1">
    <citation type="submission" date="2024-07" db="EMBL/GenBank/DDBJ databases">
        <title>Marimonas sp.nov., isolated from tidal-flat sediment.</title>
        <authorList>
            <person name="Jayan J.N."/>
            <person name="Lee S.S."/>
        </authorList>
    </citation>
    <scope>NUCLEOTIDE SEQUENCE [LARGE SCALE GENOMIC DNA]</scope>
    <source>
        <strain evidence="1 2">MJW-29</strain>
    </source>
</reference>
<keyword evidence="2" id="KW-1185">Reference proteome</keyword>
<sequence length="44" mass="4719">MLRTITLGSCVSVQGIFVKDLADGRVAVKVDDTVFAGKPVIRKN</sequence>
<gene>
    <name evidence="1" type="ORF">AB2B41_13235</name>
</gene>
<evidence type="ECO:0000313" key="2">
    <source>
        <dbReference type="Proteomes" id="UP001556098"/>
    </source>
</evidence>
<dbReference type="EMBL" id="JBFNXX010000009">
    <property type="protein sequence ID" value="MEW9920573.1"/>
    <property type="molecule type" value="Genomic_DNA"/>
</dbReference>
<comment type="caution">
    <text evidence="1">The sequence shown here is derived from an EMBL/GenBank/DDBJ whole genome shotgun (WGS) entry which is preliminary data.</text>
</comment>
<name>A0ABV3RNM4_9RHOB</name>
<evidence type="ECO:0000313" key="1">
    <source>
        <dbReference type="EMBL" id="MEW9920573.1"/>
    </source>
</evidence>
<organism evidence="1 2">
    <name type="scientific">Sulfitobacter sediminis</name>
    <dbReference type="NCBI Taxonomy" id="3234186"/>
    <lineage>
        <taxon>Bacteria</taxon>
        <taxon>Pseudomonadati</taxon>
        <taxon>Pseudomonadota</taxon>
        <taxon>Alphaproteobacteria</taxon>
        <taxon>Rhodobacterales</taxon>
        <taxon>Roseobacteraceae</taxon>
        <taxon>Sulfitobacter</taxon>
    </lineage>
</organism>
<evidence type="ECO:0008006" key="3">
    <source>
        <dbReference type="Google" id="ProtNLM"/>
    </source>
</evidence>
<dbReference type="Proteomes" id="UP001556098">
    <property type="component" value="Unassembled WGS sequence"/>
</dbReference>
<dbReference type="RefSeq" id="WP_367878270.1">
    <property type="nucleotide sequence ID" value="NZ_JBFNXX010000009.1"/>
</dbReference>
<accession>A0ABV3RNM4</accession>
<proteinExistence type="predicted"/>